<keyword evidence="2 5" id="KW-0145">Chemotaxis</keyword>
<dbReference type="GO" id="GO:0050568">
    <property type="term" value="F:protein-glutamine glutaminase activity"/>
    <property type="evidence" value="ECO:0007669"/>
    <property type="project" value="UniProtKB-UniRule"/>
</dbReference>
<dbReference type="Pfam" id="PF00072">
    <property type="entry name" value="Response_reg"/>
    <property type="match status" value="1"/>
</dbReference>
<dbReference type="PANTHER" id="PTHR42872:SF6">
    <property type="entry name" value="PROTEIN-GLUTAMATE METHYLESTERASE_PROTEIN-GLUTAMINE GLUTAMINASE"/>
    <property type="match status" value="1"/>
</dbReference>
<reference evidence="11" key="1">
    <citation type="journal article" date="2011" name="J. Bacteriol.">
        <title>Genome sequences of eight morphologically diverse alphaproteobacteria.</title>
        <authorList>
            <consortium name="US DOE Joint Genome Institute"/>
            <person name="Brown P.J."/>
            <person name="Kysela D.T."/>
            <person name="Buechlein A."/>
            <person name="Hemmerich C."/>
            <person name="Brun Y.V."/>
        </authorList>
    </citation>
    <scope>NUCLEOTIDE SEQUENCE [LARGE SCALE GENOMIC DNA]</scope>
    <source>
        <strain evidence="11">ATCC 15264 / DSM 4735 / LMG 14903 / NBRC 16000 / CB 81</strain>
    </source>
</reference>
<comment type="subcellular location">
    <subcellularLocation>
        <location evidence="5">Cytoplasm</location>
    </subcellularLocation>
</comment>
<evidence type="ECO:0000256" key="7">
    <source>
        <dbReference type="PROSITE-ProRule" id="PRU00169"/>
    </source>
</evidence>
<dbReference type="Gene3D" id="3.40.50.2300">
    <property type="match status" value="1"/>
</dbReference>
<dbReference type="SUPFAM" id="SSF52172">
    <property type="entry name" value="CheY-like"/>
    <property type="match status" value="1"/>
</dbReference>
<dbReference type="HOGENOM" id="CLU_000445_51_0_5"/>
<feature type="active site" evidence="5 6">
    <location>
        <position position="186"/>
    </location>
</feature>
<dbReference type="NCBIfam" id="NF009206">
    <property type="entry name" value="PRK12555.1"/>
    <property type="match status" value="1"/>
</dbReference>
<dbReference type="STRING" id="633149.Bresu_1111"/>
<feature type="domain" description="Response regulatory" evidence="8">
    <location>
        <begin position="6"/>
        <end position="123"/>
    </location>
</feature>
<dbReference type="AlphaFoldDB" id="D9QNZ0"/>
<comment type="domain">
    <text evidence="5">Contains a C-terminal catalytic domain, and an N-terminal region which modulates catalytic activity.</text>
</comment>
<gene>
    <name evidence="5" type="primary">cheB</name>
    <name evidence="10" type="ordered locus">Bresu_1111</name>
</gene>
<comment type="catalytic activity">
    <reaction evidence="4 5">
        <text>[protein]-L-glutamate 5-O-methyl ester + H2O = L-glutamyl-[protein] + methanol + H(+)</text>
        <dbReference type="Rhea" id="RHEA:23236"/>
        <dbReference type="Rhea" id="RHEA-COMP:10208"/>
        <dbReference type="Rhea" id="RHEA-COMP:10311"/>
        <dbReference type="ChEBI" id="CHEBI:15377"/>
        <dbReference type="ChEBI" id="CHEBI:15378"/>
        <dbReference type="ChEBI" id="CHEBI:17790"/>
        <dbReference type="ChEBI" id="CHEBI:29973"/>
        <dbReference type="ChEBI" id="CHEBI:82795"/>
        <dbReference type="EC" id="3.1.1.61"/>
    </reaction>
</comment>
<dbReference type="InterPro" id="IPR001789">
    <property type="entry name" value="Sig_transdc_resp-reg_receiver"/>
</dbReference>
<dbReference type="InterPro" id="IPR000673">
    <property type="entry name" value="Sig_transdc_resp-reg_Me-estase"/>
</dbReference>
<keyword evidence="11" id="KW-1185">Reference proteome</keyword>
<dbReference type="PROSITE" id="PS50110">
    <property type="entry name" value="RESPONSE_REGULATORY"/>
    <property type="match status" value="1"/>
</dbReference>
<evidence type="ECO:0000256" key="5">
    <source>
        <dbReference type="HAMAP-Rule" id="MF_00099"/>
    </source>
</evidence>
<evidence type="ECO:0000256" key="1">
    <source>
        <dbReference type="ARBA" id="ARBA00022490"/>
    </source>
</evidence>
<feature type="active site" evidence="5 6">
    <location>
        <position position="160"/>
    </location>
</feature>
<proteinExistence type="inferred from homology"/>
<dbReference type="PANTHER" id="PTHR42872">
    <property type="entry name" value="PROTEIN-GLUTAMATE METHYLESTERASE/PROTEIN-GLUTAMINE GLUTAMINASE"/>
    <property type="match status" value="1"/>
</dbReference>
<dbReference type="EC" id="3.5.1.44" evidence="5"/>
<dbReference type="InterPro" id="IPR008248">
    <property type="entry name" value="CheB-like"/>
</dbReference>
<comment type="catalytic activity">
    <reaction evidence="5">
        <text>L-glutaminyl-[protein] + H2O = L-glutamyl-[protein] + NH4(+)</text>
        <dbReference type="Rhea" id="RHEA:16441"/>
        <dbReference type="Rhea" id="RHEA-COMP:10207"/>
        <dbReference type="Rhea" id="RHEA-COMP:10208"/>
        <dbReference type="ChEBI" id="CHEBI:15377"/>
        <dbReference type="ChEBI" id="CHEBI:28938"/>
        <dbReference type="ChEBI" id="CHEBI:29973"/>
        <dbReference type="ChEBI" id="CHEBI:30011"/>
        <dbReference type="EC" id="3.5.1.44"/>
    </reaction>
</comment>
<dbReference type="PROSITE" id="PS50122">
    <property type="entry name" value="CHEB"/>
    <property type="match status" value="1"/>
</dbReference>
<dbReference type="FunCoup" id="D9QNZ0">
    <property type="interactions" value="291"/>
</dbReference>
<organism evidence="10 11">
    <name type="scientific">Brevundimonas subvibrioides (strain ATCC 15264 / DSM 4735 / LMG 14903 / NBRC 16000 / CB 81)</name>
    <name type="common">Caulobacter subvibrioides</name>
    <dbReference type="NCBI Taxonomy" id="633149"/>
    <lineage>
        <taxon>Bacteria</taxon>
        <taxon>Pseudomonadati</taxon>
        <taxon>Pseudomonadota</taxon>
        <taxon>Alphaproteobacteria</taxon>
        <taxon>Caulobacterales</taxon>
        <taxon>Caulobacteraceae</taxon>
        <taxon>Brevundimonas</taxon>
    </lineage>
</organism>
<dbReference type="HAMAP" id="MF_00099">
    <property type="entry name" value="CheB_chemtxs"/>
    <property type="match status" value="1"/>
</dbReference>
<dbReference type="Proteomes" id="UP000002696">
    <property type="component" value="Chromosome"/>
</dbReference>
<dbReference type="PIRSF" id="PIRSF000876">
    <property type="entry name" value="RR_chemtxs_CheB"/>
    <property type="match status" value="1"/>
</dbReference>
<dbReference type="GO" id="GO:0005737">
    <property type="term" value="C:cytoplasm"/>
    <property type="evidence" value="ECO:0007669"/>
    <property type="project" value="UniProtKB-SubCell"/>
</dbReference>
<dbReference type="KEGG" id="bsb:Bresu_1111"/>
<sequence>MSRTIKVLVVDDSATMRALIIDSLRADPELQVIGQAADPIEARAAIKELNPDVVTLDIEMPNMNGLDFLERLMRLRPIPVVMVSTLTQRGADISIAALELGAVDCIGKPVVGGGEGFRDLAAKVKAAAHARVQPVTAPAPPPAPASNYAPSGAVIAIGASTGGVEALIKVISAFPANCPPTVITQHMPVTFTASLAARLDRLGAPSVSVANEGDELRVGHVYLAPGDRHLRVTGGRTLRCTLGDDGPVSGHKPSVDALFASVASTAGSRSVGVILTGMGKDGAAGLLAMHDAGAATIGQDQDTCVVFGMPRAAFEIGAVDRQLPLSRIAQATLSAASTTPGAR</sequence>
<evidence type="ECO:0000256" key="2">
    <source>
        <dbReference type="ARBA" id="ARBA00022500"/>
    </source>
</evidence>
<dbReference type="InParanoid" id="D9QNZ0"/>
<feature type="domain" description="CheB-type methylesterase" evidence="9">
    <location>
        <begin position="148"/>
        <end position="339"/>
    </location>
</feature>
<comment type="similarity">
    <text evidence="5">Belongs to the CheB family.</text>
</comment>
<keyword evidence="1 5" id="KW-0963">Cytoplasm</keyword>
<dbReference type="InterPro" id="IPR011006">
    <property type="entry name" value="CheY-like_superfamily"/>
</dbReference>
<name>D9QNZ0_BRESC</name>
<dbReference type="RefSeq" id="WP_013268526.1">
    <property type="nucleotide sequence ID" value="NC_014375.1"/>
</dbReference>
<comment type="function">
    <text evidence="5">Involved in chemotaxis. Part of a chemotaxis signal transduction system that modulates chemotaxis in response to various stimuli. Catalyzes the demethylation of specific methylglutamate residues introduced into the chemoreceptors (methyl-accepting chemotaxis proteins or MCP) by CheR. Also mediates the irreversible deamidation of specific glutamine residues to glutamic acid.</text>
</comment>
<feature type="active site" evidence="5 6">
    <location>
        <position position="281"/>
    </location>
</feature>
<dbReference type="CDD" id="cd17541">
    <property type="entry name" value="REC_CheB-like"/>
    <property type="match status" value="1"/>
</dbReference>
<dbReference type="SUPFAM" id="SSF52738">
    <property type="entry name" value="Methylesterase CheB, C-terminal domain"/>
    <property type="match status" value="1"/>
</dbReference>
<dbReference type="eggNOG" id="COG2201">
    <property type="taxonomic scope" value="Bacteria"/>
</dbReference>
<evidence type="ECO:0000313" key="10">
    <source>
        <dbReference type="EMBL" id="ADL00423.1"/>
    </source>
</evidence>
<dbReference type="Pfam" id="PF01339">
    <property type="entry name" value="CheB_methylest"/>
    <property type="match status" value="1"/>
</dbReference>
<dbReference type="BioCyc" id="BSUB633149:G1GM8-1109-MONOMER"/>
<dbReference type="GO" id="GO:0006935">
    <property type="term" value="P:chemotaxis"/>
    <property type="evidence" value="ECO:0007669"/>
    <property type="project" value="UniProtKB-UniRule"/>
</dbReference>
<dbReference type="InterPro" id="IPR035909">
    <property type="entry name" value="CheB_C"/>
</dbReference>
<dbReference type="GO" id="GO:0000156">
    <property type="term" value="F:phosphorelay response regulator activity"/>
    <property type="evidence" value="ECO:0007669"/>
    <property type="project" value="InterPro"/>
</dbReference>
<dbReference type="EMBL" id="CP002102">
    <property type="protein sequence ID" value="ADL00423.1"/>
    <property type="molecule type" value="Genomic_DNA"/>
</dbReference>
<dbReference type="EC" id="3.1.1.61" evidence="5"/>
<keyword evidence="5 7" id="KW-0597">Phosphoprotein</keyword>
<dbReference type="CDD" id="cd16432">
    <property type="entry name" value="CheB_Rec"/>
    <property type="match status" value="1"/>
</dbReference>
<evidence type="ECO:0000256" key="4">
    <source>
        <dbReference type="ARBA" id="ARBA00048267"/>
    </source>
</evidence>
<comment type="PTM">
    <text evidence="5">Phosphorylated by CheA. Phosphorylation of the N-terminal regulatory domain activates the methylesterase activity.</text>
</comment>
<protein>
    <recommendedName>
        <fullName evidence="5">Protein-glutamate methylesterase/protein-glutamine glutaminase</fullName>
        <ecNumber evidence="5">3.1.1.61</ecNumber>
        <ecNumber evidence="5">3.5.1.44</ecNumber>
    </recommendedName>
</protein>
<evidence type="ECO:0000256" key="3">
    <source>
        <dbReference type="ARBA" id="ARBA00022801"/>
    </source>
</evidence>
<evidence type="ECO:0000259" key="8">
    <source>
        <dbReference type="PROSITE" id="PS50110"/>
    </source>
</evidence>
<evidence type="ECO:0000259" key="9">
    <source>
        <dbReference type="PROSITE" id="PS50122"/>
    </source>
</evidence>
<evidence type="ECO:0000256" key="6">
    <source>
        <dbReference type="PROSITE-ProRule" id="PRU00050"/>
    </source>
</evidence>
<evidence type="ECO:0000313" key="11">
    <source>
        <dbReference type="Proteomes" id="UP000002696"/>
    </source>
</evidence>
<dbReference type="SMART" id="SM00448">
    <property type="entry name" value="REC"/>
    <property type="match status" value="1"/>
</dbReference>
<feature type="modified residue" description="4-aspartylphosphate" evidence="5 7">
    <location>
        <position position="57"/>
    </location>
</feature>
<dbReference type="OrthoDB" id="9793421at2"/>
<accession>D9QNZ0</accession>
<dbReference type="NCBIfam" id="NF001965">
    <property type="entry name" value="PRK00742.1"/>
    <property type="match status" value="1"/>
</dbReference>
<dbReference type="GO" id="GO:0008984">
    <property type="term" value="F:protein-glutamate methylesterase activity"/>
    <property type="evidence" value="ECO:0007669"/>
    <property type="project" value="UniProtKB-UniRule"/>
</dbReference>
<dbReference type="Gene3D" id="3.40.50.180">
    <property type="entry name" value="Methylesterase CheB, C-terminal domain"/>
    <property type="match status" value="1"/>
</dbReference>
<keyword evidence="3 5" id="KW-0378">Hydrolase</keyword>